<dbReference type="RefSeq" id="WP_182528100.1">
    <property type="nucleotide sequence ID" value="NZ_JACJHT010000013.1"/>
</dbReference>
<dbReference type="EMBL" id="JACJHT010000013">
    <property type="protein sequence ID" value="MBA9042539.1"/>
    <property type="molecule type" value="Genomic_DNA"/>
</dbReference>
<reference evidence="1" key="1">
    <citation type="submission" date="2020-08" db="EMBL/GenBank/DDBJ databases">
        <title>Functional genomics of gut bacteria from endangered species of beetles.</title>
        <authorList>
            <person name="Carlos-Shanley C."/>
        </authorList>
    </citation>
    <scope>NUCLEOTIDE SEQUENCE [LARGE SCALE GENOMIC DNA]</scope>
    <source>
        <strain evidence="1">S00060</strain>
    </source>
</reference>
<keyword evidence="2" id="KW-1185">Reference proteome</keyword>
<dbReference type="AlphaFoldDB" id="A0A7W3NGE7"/>
<comment type="caution">
    <text evidence="1">The sequence shown here is derived from an EMBL/GenBank/DDBJ whole genome shotgun (WGS) entry which is preliminary data.</text>
</comment>
<gene>
    <name evidence="1" type="ORF">HNP21_005674</name>
</gene>
<evidence type="ECO:0000313" key="1">
    <source>
        <dbReference type="EMBL" id="MBA9042539.1"/>
    </source>
</evidence>
<name>A0A7W3NGE7_PRIAR</name>
<accession>A0A7W3NGE7</accession>
<organism evidence="1 2">
    <name type="scientific">Priestia aryabhattai</name>
    <name type="common">Bacillus aryabhattai</name>
    <dbReference type="NCBI Taxonomy" id="412384"/>
    <lineage>
        <taxon>Bacteria</taxon>
        <taxon>Bacillati</taxon>
        <taxon>Bacillota</taxon>
        <taxon>Bacilli</taxon>
        <taxon>Bacillales</taxon>
        <taxon>Bacillaceae</taxon>
        <taxon>Priestia</taxon>
    </lineage>
</organism>
<proteinExistence type="predicted"/>
<sequence>MFFKNLFNKEKCKHNTYKLEADFSADPIWCNDCGENLDLEEFPLSENLKGELEEWIDDYGNWIDFDTDSLRGNGIEMETKYNKKGLQLFEQVKKQLGIDYPIVFVPSKSGELYKDL</sequence>
<evidence type="ECO:0000313" key="2">
    <source>
        <dbReference type="Proteomes" id="UP000543174"/>
    </source>
</evidence>
<protein>
    <submittedName>
        <fullName evidence="1">Uncharacterized protein</fullName>
    </submittedName>
</protein>
<dbReference type="Proteomes" id="UP000543174">
    <property type="component" value="Unassembled WGS sequence"/>
</dbReference>